<name>A0AAU8MTC5_9GAMM</name>
<dbReference type="EMBL" id="CP159925">
    <property type="protein sequence ID" value="XCO75804.1"/>
    <property type="molecule type" value="Genomic_DNA"/>
</dbReference>
<feature type="signal peptide" evidence="1">
    <location>
        <begin position="1"/>
        <end position="35"/>
    </location>
</feature>
<proteinExistence type="predicted"/>
<keyword evidence="1" id="KW-0732">Signal</keyword>
<evidence type="ECO:0000256" key="1">
    <source>
        <dbReference type="SAM" id="SignalP"/>
    </source>
</evidence>
<sequence length="232" mass="24855">MSRHALASASRRPRRRGLSVCALAALLSVAPLAQAEDDCRVALGRGWPPATENHGSAVEQLLAAKAAPQLSLTYLPARGAESGLLLIPGDGDWTLRHAAASERVAAWASSRNGGALQLRVDQEVENEEAPIPAPLAQRLVASWKRALATIVPEDRGAEFTDKDQLLFVVDGLRVSGLRPDCGAGELMMDQAGLLTEASNESASKRERRWRELEESLDELDRRLSEASAPPAG</sequence>
<feature type="chain" id="PRO_5043515660" evidence="1">
    <location>
        <begin position="36"/>
        <end position="232"/>
    </location>
</feature>
<protein>
    <submittedName>
        <fullName evidence="2">Uncharacterized protein</fullName>
    </submittedName>
</protein>
<gene>
    <name evidence="2" type="ORF">ABU614_03145</name>
</gene>
<dbReference type="RefSeq" id="WP_363799015.1">
    <property type="nucleotide sequence ID" value="NZ_CP159925.1"/>
</dbReference>
<organism evidence="2">
    <name type="scientific">Lysobacter firmicutimachus</name>
    <dbReference type="NCBI Taxonomy" id="1792846"/>
    <lineage>
        <taxon>Bacteria</taxon>
        <taxon>Pseudomonadati</taxon>
        <taxon>Pseudomonadota</taxon>
        <taxon>Gammaproteobacteria</taxon>
        <taxon>Lysobacterales</taxon>
        <taxon>Lysobacteraceae</taxon>
        <taxon>Lysobacter</taxon>
    </lineage>
</organism>
<dbReference type="AlphaFoldDB" id="A0AAU8MTC5"/>
<accession>A0AAU8MTC5</accession>
<evidence type="ECO:0000313" key="2">
    <source>
        <dbReference type="EMBL" id="XCO75804.1"/>
    </source>
</evidence>
<reference evidence="2" key="1">
    <citation type="submission" date="2024-06" db="EMBL/GenBank/DDBJ databases">
        <authorList>
            <person name="Li S."/>
        </authorList>
    </citation>
    <scope>NUCLEOTIDE SEQUENCE</scope>
    <source>
        <strain evidence="2">SR10</strain>
    </source>
</reference>